<comment type="subcellular location">
    <subcellularLocation>
        <location evidence="2">Membrane</location>
    </subcellularLocation>
</comment>
<keyword evidence="8 9" id="KW-0472">Membrane</keyword>
<keyword evidence="7" id="KW-0902">Two-component regulatory system</keyword>
<dbReference type="SMART" id="SM00387">
    <property type="entry name" value="HATPase_c"/>
    <property type="match status" value="1"/>
</dbReference>
<proteinExistence type="predicted"/>
<dbReference type="GO" id="GO:0005886">
    <property type="term" value="C:plasma membrane"/>
    <property type="evidence" value="ECO:0007669"/>
    <property type="project" value="TreeGrafter"/>
</dbReference>
<protein>
    <recommendedName>
        <fullName evidence="3">histidine kinase</fullName>
        <ecNumber evidence="3">2.7.13.3</ecNumber>
    </recommendedName>
</protein>
<dbReference type="Gene3D" id="3.30.565.10">
    <property type="entry name" value="Histidine kinase-like ATPase, C-terminal domain"/>
    <property type="match status" value="1"/>
</dbReference>
<dbReference type="Pfam" id="PF00512">
    <property type="entry name" value="HisKA"/>
    <property type="match status" value="1"/>
</dbReference>
<dbReference type="SUPFAM" id="SSF55785">
    <property type="entry name" value="PYP-like sensor domain (PAS domain)"/>
    <property type="match status" value="1"/>
</dbReference>
<evidence type="ECO:0000256" key="9">
    <source>
        <dbReference type="SAM" id="Phobius"/>
    </source>
</evidence>
<dbReference type="PANTHER" id="PTHR45453:SF1">
    <property type="entry name" value="PHOSPHATE REGULON SENSOR PROTEIN PHOR"/>
    <property type="match status" value="1"/>
</dbReference>
<dbReference type="CDD" id="cd00130">
    <property type="entry name" value="PAS"/>
    <property type="match status" value="1"/>
</dbReference>
<dbReference type="PRINTS" id="PR00344">
    <property type="entry name" value="BCTRLSENSOR"/>
</dbReference>
<dbReference type="Gene3D" id="6.10.340.10">
    <property type="match status" value="1"/>
</dbReference>
<evidence type="ECO:0000256" key="5">
    <source>
        <dbReference type="ARBA" id="ARBA00022679"/>
    </source>
</evidence>
<dbReference type="SUPFAM" id="SSF55874">
    <property type="entry name" value="ATPase domain of HSP90 chaperone/DNA topoisomerase II/histidine kinase"/>
    <property type="match status" value="1"/>
</dbReference>
<dbReference type="NCBIfam" id="TIGR00229">
    <property type="entry name" value="sensory_box"/>
    <property type="match status" value="1"/>
</dbReference>
<keyword evidence="9" id="KW-1133">Transmembrane helix</keyword>
<evidence type="ECO:0000313" key="13">
    <source>
        <dbReference type="EMBL" id="MDA3730196.1"/>
    </source>
</evidence>
<feature type="transmembrane region" description="Helical" evidence="9">
    <location>
        <begin position="49"/>
        <end position="68"/>
    </location>
</feature>
<organism evidence="13 14">
    <name type="scientific">Holtiella tumoricola</name>
    <dbReference type="NCBI Taxonomy" id="3018743"/>
    <lineage>
        <taxon>Bacteria</taxon>
        <taxon>Bacillati</taxon>
        <taxon>Bacillota</taxon>
        <taxon>Clostridia</taxon>
        <taxon>Lachnospirales</taxon>
        <taxon>Cellulosilyticaceae</taxon>
        <taxon>Holtiella</taxon>
    </lineage>
</organism>
<keyword evidence="13" id="KW-0547">Nucleotide-binding</keyword>
<keyword evidence="14" id="KW-1185">Reference proteome</keyword>
<evidence type="ECO:0000259" key="12">
    <source>
        <dbReference type="PROSITE" id="PS50885"/>
    </source>
</evidence>
<dbReference type="CDD" id="cd00082">
    <property type="entry name" value="HisKA"/>
    <property type="match status" value="1"/>
</dbReference>
<feature type="domain" description="HAMP" evidence="12">
    <location>
        <begin position="73"/>
        <end position="125"/>
    </location>
</feature>
<evidence type="ECO:0000256" key="2">
    <source>
        <dbReference type="ARBA" id="ARBA00004370"/>
    </source>
</evidence>
<keyword evidence="5" id="KW-0808">Transferase</keyword>
<name>A0AA42DJW6_9FIRM</name>
<dbReference type="InterPro" id="IPR004358">
    <property type="entry name" value="Sig_transdc_His_kin-like_C"/>
</dbReference>
<dbReference type="FunFam" id="1.10.287.130:FF:000001">
    <property type="entry name" value="Two-component sensor histidine kinase"/>
    <property type="match status" value="1"/>
</dbReference>
<gene>
    <name evidence="13" type="ORF">PBV87_01525</name>
</gene>
<dbReference type="GO" id="GO:0005524">
    <property type="term" value="F:ATP binding"/>
    <property type="evidence" value="ECO:0007669"/>
    <property type="project" value="UniProtKB-KW"/>
</dbReference>
<dbReference type="Proteomes" id="UP001169242">
    <property type="component" value="Unassembled WGS sequence"/>
</dbReference>
<dbReference type="InterPro" id="IPR003594">
    <property type="entry name" value="HATPase_dom"/>
</dbReference>
<dbReference type="GO" id="GO:0004721">
    <property type="term" value="F:phosphoprotein phosphatase activity"/>
    <property type="evidence" value="ECO:0007669"/>
    <property type="project" value="TreeGrafter"/>
</dbReference>
<dbReference type="CDD" id="cd06225">
    <property type="entry name" value="HAMP"/>
    <property type="match status" value="1"/>
</dbReference>
<evidence type="ECO:0000256" key="6">
    <source>
        <dbReference type="ARBA" id="ARBA00022777"/>
    </source>
</evidence>
<comment type="catalytic activity">
    <reaction evidence="1">
        <text>ATP + protein L-histidine = ADP + protein N-phospho-L-histidine.</text>
        <dbReference type="EC" id="2.7.13.3"/>
    </reaction>
</comment>
<dbReference type="PROSITE" id="PS50112">
    <property type="entry name" value="PAS"/>
    <property type="match status" value="1"/>
</dbReference>
<evidence type="ECO:0000256" key="3">
    <source>
        <dbReference type="ARBA" id="ARBA00012438"/>
    </source>
</evidence>
<dbReference type="CDD" id="cd16922">
    <property type="entry name" value="HATPase_EvgS-ArcB-TorS-like"/>
    <property type="match status" value="1"/>
</dbReference>
<dbReference type="InterPro" id="IPR035965">
    <property type="entry name" value="PAS-like_dom_sf"/>
</dbReference>
<dbReference type="InterPro" id="IPR050351">
    <property type="entry name" value="BphY/WalK/GraS-like"/>
</dbReference>
<dbReference type="InterPro" id="IPR036890">
    <property type="entry name" value="HATPase_C_sf"/>
</dbReference>
<feature type="domain" description="Histidine kinase" evidence="10">
    <location>
        <begin position="248"/>
        <end position="462"/>
    </location>
</feature>
<dbReference type="InterPro" id="IPR000014">
    <property type="entry name" value="PAS"/>
</dbReference>
<feature type="domain" description="PAS" evidence="11">
    <location>
        <begin position="130"/>
        <end position="166"/>
    </location>
</feature>
<evidence type="ECO:0000256" key="8">
    <source>
        <dbReference type="ARBA" id="ARBA00023136"/>
    </source>
</evidence>
<keyword evidence="6" id="KW-0418">Kinase</keyword>
<dbReference type="InterPro" id="IPR036097">
    <property type="entry name" value="HisK_dim/P_sf"/>
</dbReference>
<dbReference type="InterPro" id="IPR003660">
    <property type="entry name" value="HAMP_dom"/>
</dbReference>
<dbReference type="Gene3D" id="1.10.287.130">
    <property type="match status" value="1"/>
</dbReference>
<evidence type="ECO:0000259" key="11">
    <source>
        <dbReference type="PROSITE" id="PS50112"/>
    </source>
</evidence>
<comment type="caution">
    <text evidence="13">The sequence shown here is derived from an EMBL/GenBank/DDBJ whole genome shotgun (WGS) entry which is preliminary data.</text>
</comment>
<evidence type="ECO:0000256" key="1">
    <source>
        <dbReference type="ARBA" id="ARBA00000085"/>
    </source>
</evidence>
<dbReference type="PROSITE" id="PS50885">
    <property type="entry name" value="HAMP"/>
    <property type="match status" value="1"/>
</dbReference>
<evidence type="ECO:0000313" key="14">
    <source>
        <dbReference type="Proteomes" id="UP001169242"/>
    </source>
</evidence>
<keyword evidence="9" id="KW-0812">Transmembrane</keyword>
<dbReference type="GO" id="GO:0016036">
    <property type="term" value="P:cellular response to phosphate starvation"/>
    <property type="evidence" value="ECO:0007669"/>
    <property type="project" value="TreeGrafter"/>
</dbReference>
<keyword evidence="13" id="KW-0067">ATP-binding</keyword>
<dbReference type="RefSeq" id="WP_271010901.1">
    <property type="nucleotide sequence ID" value="NZ_JAQIFT010000010.1"/>
</dbReference>
<dbReference type="SMART" id="SM00388">
    <property type="entry name" value="HisKA"/>
    <property type="match status" value="1"/>
</dbReference>
<dbReference type="SUPFAM" id="SSF47384">
    <property type="entry name" value="Homodimeric domain of signal transducing histidine kinase"/>
    <property type="match status" value="1"/>
</dbReference>
<evidence type="ECO:0000256" key="7">
    <source>
        <dbReference type="ARBA" id="ARBA00023012"/>
    </source>
</evidence>
<dbReference type="AlphaFoldDB" id="A0AA42DJW6"/>
<dbReference type="FunFam" id="3.30.565.10:FF:000006">
    <property type="entry name" value="Sensor histidine kinase WalK"/>
    <property type="match status" value="1"/>
</dbReference>
<keyword evidence="4" id="KW-0597">Phosphoprotein</keyword>
<dbReference type="InterPro" id="IPR003661">
    <property type="entry name" value="HisK_dim/P_dom"/>
</dbReference>
<dbReference type="EMBL" id="JAQIFT010000010">
    <property type="protein sequence ID" value="MDA3730196.1"/>
    <property type="molecule type" value="Genomic_DNA"/>
</dbReference>
<accession>A0AA42DJW6</accession>
<sequence>MKNKIIGPVMVAIWVLALIYMSSSYLSYEELSIRGLLEKNVAVHLGTQMIYKTVGITVIASIILYWILRTFIKEIVDPMQNMTEEASSFAKGEYVHQVKNYSIKEVQQLASALDDMGEKLYRTIRKLQYQKTKAESILSNLNEAIIILDEEGYITEGNEKVRTLLGGDAIKNQSILALIRDAKVMQVIEKAVGQGVYGSCEFLKNDQILHFRIGPISKGRKKYGFIISIRDITQTRQLEVMRYQFVSNVSHELKTPLTSIQGFAETLKEGAIDNRDIALRFIDIIDIEAKRLYRLIQDILCLSEIENMENNDGNEVNFTPLIEEVVSMLEQNATEKQVEIKLDIKQSLILECANTDYVKQVIMNIVSNAVKYTDEGNVIISTYIEDGKKVFCVQDTGIGIPEESLPRIFERFYRVDKSRSRKSGGTGLGLSIVKHIVELYGGVVEITSKVNQGTSFKIVFPE</sequence>
<feature type="transmembrane region" description="Helical" evidence="9">
    <location>
        <begin position="6"/>
        <end position="28"/>
    </location>
</feature>
<reference evidence="13" key="1">
    <citation type="journal article" date="2023" name="Int. J. Syst. Evol. Microbiol.">
        <title>&lt;i&gt;Holtiella tumoricola&lt;/i&gt; gen. nov. sp. nov., isolated from a human clinical sample.</title>
        <authorList>
            <person name="Allen-Vercoe E."/>
            <person name="Daigneault M.C."/>
            <person name="Vancuren S.J."/>
            <person name="Cochrane K."/>
            <person name="O'Neal L.L."/>
            <person name="Sankaranarayanan K."/>
            <person name="Lawson P.A."/>
        </authorList>
    </citation>
    <scope>NUCLEOTIDE SEQUENCE</scope>
    <source>
        <strain evidence="13">CC70A</strain>
    </source>
</reference>
<dbReference type="Pfam" id="PF02518">
    <property type="entry name" value="HATPase_c"/>
    <property type="match status" value="1"/>
</dbReference>
<evidence type="ECO:0000256" key="4">
    <source>
        <dbReference type="ARBA" id="ARBA00022553"/>
    </source>
</evidence>
<dbReference type="PROSITE" id="PS50109">
    <property type="entry name" value="HIS_KIN"/>
    <property type="match status" value="1"/>
</dbReference>
<dbReference type="GO" id="GO:0000155">
    <property type="term" value="F:phosphorelay sensor kinase activity"/>
    <property type="evidence" value="ECO:0007669"/>
    <property type="project" value="InterPro"/>
</dbReference>
<dbReference type="SMART" id="SM00304">
    <property type="entry name" value="HAMP"/>
    <property type="match status" value="1"/>
</dbReference>
<dbReference type="PANTHER" id="PTHR45453">
    <property type="entry name" value="PHOSPHATE REGULON SENSOR PROTEIN PHOR"/>
    <property type="match status" value="1"/>
</dbReference>
<dbReference type="InterPro" id="IPR005467">
    <property type="entry name" value="His_kinase_dom"/>
</dbReference>
<evidence type="ECO:0000259" key="10">
    <source>
        <dbReference type="PROSITE" id="PS50109"/>
    </source>
</evidence>
<dbReference type="Gene3D" id="3.30.450.20">
    <property type="entry name" value="PAS domain"/>
    <property type="match status" value="1"/>
</dbReference>
<dbReference type="EC" id="2.7.13.3" evidence="3"/>